<reference evidence="3 4" key="1">
    <citation type="submission" date="2024-02" db="EMBL/GenBank/DDBJ databases">
        <authorList>
            <person name="Chen Y."/>
            <person name="Shah S."/>
            <person name="Dougan E. K."/>
            <person name="Thang M."/>
            <person name="Chan C."/>
        </authorList>
    </citation>
    <scope>NUCLEOTIDE SEQUENCE [LARGE SCALE GENOMIC DNA]</scope>
</reference>
<evidence type="ECO:0000256" key="2">
    <source>
        <dbReference type="SAM" id="Phobius"/>
    </source>
</evidence>
<evidence type="ECO:0000313" key="3">
    <source>
        <dbReference type="EMBL" id="CAK9002131.1"/>
    </source>
</evidence>
<proteinExistence type="predicted"/>
<feature type="compositionally biased region" description="Low complexity" evidence="1">
    <location>
        <begin position="189"/>
        <end position="202"/>
    </location>
</feature>
<sequence>MAASYQPMPQNLNEPSETDVEGGSHGVRQFRVDTKHLLLQPEEECSTGSMFTMPIWAKAVGSLLFLVGLGAAFVLIRQAPKGSAPHGLQAPESNTIEAVMPSEQMLKAMQRLQDQATKMAQTRSTEENAASTATDETSPKATNAPHPHATADATHEPAHVTHAPAHVTHAPAVAKHAEHSEPAKHKHNSTIGTNSTNGTNTSDSEDSTPCHSALPGEPCYEAVLWHKWVGVVENPSWYKTISRQSNRHDIQKWLWESKQGQCQRPCAGSYPVPQQPKGKTPQIYCFSVSRGGAEMDTMFLQRQVGGGIFGCDGFDVFSDQAIDIDGYKTKVIPSTVSGVSVDGTAANSQVFLKTWMAILTDDKWWHYDFIAKVDPDAILYAERLRGHLQWHVGQDVFFLNCAKYIPATMYGALEVFSKAALGAYLSQHERCEHSLPFWSWGEDRYMAGCLEMLGVQTLPDYMNFLHDERCWGVDCGNKAAVAFHSFKQVNHWYRCYESSK</sequence>
<comment type="caution">
    <text evidence="3">The sequence shown here is derived from an EMBL/GenBank/DDBJ whole genome shotgun (WGS) entry which is preliminary data.</text>
</comment>
<accession>A0ABP0IHQ3</accession>
<feature type="region of interest" description="Disordered" evidence="1">
    <location>
        <begin position="171"/>
        <end position="211"/>
    </location>
</feature>
<keyword evidence="2" id="KW-1133">Transmembrane helix</keyword>
<feature type="region of interest" description="Disordered" evidence="1">
    <location>
        <begin position="111"/>
        <end position="153"/>
    </location>
</feature>
<feature type="region of interest" description="Disordered" evidence="1">
    <location>
        <begin position="1"/>
        <end position="24"/>
    </location>
</feature>
<feature type="compositionally biased region" description="Low complexity" evidence="1">
    <location>
        <begin position="139"/>
        <end position="152"/>
    </location>
</feature>
<evidence type="ECO:0000256" key="1">
    <source>
        <dbReference type="SAM" id="MobiDB-lite"/>
    </source>
</evidence>
<protein>
    <recommendedName>
        <fullName evidence="5">Hexosyltransferase</fullName>
    </recommendedName>
</protein>
<organism evidence="3 4">
    <name type="scientific">Durusdinium trenchii</name>
    <dbReference type="NCBI Taxonomy" id="1381693"/>
    <lineage>
        <taxon>Eukaryota</taxon>
        <taxon>Sar</taxon>
        <taxon>Alveolata</taxon>
        <taxon>Dinophyceae</taxon>
        <taxon>Suessiales</taxon>
        <taxon>Symbiodiniaceae</taxon>
        <taxon>Durusdinium</taxon>
    </lineage>
</organism>
<keyword evidence="2" id="KW-0812">Transmembrane</keyword>
<name>A0ABP0IHQ3_9DINO</name>
<gene>
    <name evidence="3" type="ORF">CCMP2556_LOCUS6726</name>
</gene>
<dbReference type="EMBL" id="CAXAMN010002936">
    <property type="protein sequence ID" value="CAK9002131.1"/>
    <property type="molecule type" value="Genomic_DNA"/>
</dbReference>
<dbReference type="Proteomes" id="UP001642484">
    <property type="component" value="Unassembled WGS sequence"/>
</dbReference>
<feature type="compositionally biased region" description="Polar residues" evidence="1">
    <location>
        <begin position="112"/>
        <end position="136"/>
    </location>
</feature>
<feature type="transmembrane region" description="Helical" evidence="2">
    <location>
        <begin position="55"/>
        <end position="76"/>
    </location>
</feature>
<evidence type="ECO:0000313" key="4">
    <source>
        <dbReference type="Proteomes" id="UP001642484"/>
    </source>
</evidence>
<keyword evidence="4" id="KW-1185">Reference proteome</keyword>
<keyword evidence="2" id="KW-0472">Membrane</keyword>
<evidence type="ECO:0008006" key="5">
    <source>
        <dbReference type="Google" id="ProtNLM"/>
    </source>
</evidence>